<dbReference type="EMBL" id="JAIWYP010000002">
    <property type="protein sequence ID" value="KAH3869571.1"/>
    <property type="molecule type" value="Genomic_DNA"/>
</dbReference>
<dbReference type="Proteomes" id="UP000828390">
    <property type="component" value="Unassembled WGS sequence"/>
</dbReference>
<proteinExistence type="predicted"/>
<accession>A0A9D4M4R7</accession>
<comment type="caution">
    <text evidence="2">The sequence shown here is derived from an EMBL/GenBank/DDBJ whole genome shotgun (WGS) entry which is preliminary data.</text>
</comment>
<feature type="compositionally biased region" description="Acidic residues" evidence="1">
    <location>
        <begin position="13"/>
        <end position="38"/>
    </location>
</feature>
<organism evidence="2 3">
    <name type="scientific">Dreissena polymorpha</name>
    <name type="common">Zebra mussel</name>
    <name type="synonym">Mytilus polymorpha</name>
    <dbReference type="NCBI Taxonomy" id="45954"/>
    <lineage>
        <taxon>Eukaryota</taxon>
        <taxon>Metazoa</taxon>
        <taxon>Spiralia</taxon>
        <taxon>Lophotrochozoa</taxon>
        <taxon>Mollusca</taxon>
        <taxon>Bivalvia</taxon>
        <taxon>Autobranchia</taxon>
        <taxon>Heteroconchia</taxon>
        <taxon>Euheterodonta</taxon>
        <taxon>Imparidentia</taxon>
        <taxon>Neoheterodontei</taxon>
        <taxon>Myida</taxon>
        <taxon>Dreissenoidea</taxon>
        <taxon>Dreissenidae</taxon>
        <taxon>Dreissena</taxon>
    </lineage>
</organism>
<sequence length="97" mass="10599">AVVIDVLVVVLDADNDDDDDDEDAAAAGDDEEEDDDDDDHRIESSPTVLFQPAQKAVSSDKPNTKGPTPKKQYDRSELFLTLVRHGNVLSYKLVTGL</sequence>
<reference evidence="2" key="2">
    <citation type="submission" date="2020-11" db="EMBL/GenBank/DDBJ databases">
        <authorList>
            <person name="McCartney M.A."/>
            <person name="Auch B."/>
            <person name="Kono T."/>
            <person name="Mallez S."/>
            <person name="Becker A."/>
            <person name="Gohl D.M."/>
            <person name="Silverstein K.A.T."/>
            <person name="Koren S."/>
            <person name="Bechman K.B."/>
            <person name="Herman A."/>
            <person name="Abrahante J.E."/>
            <person name="Garbe J."/>
        </authorList>
    </citation>
    <scope>NUCLEOTIDE SEQUENCE</scope>
    <source>
        <strain evidence="2">Duluth1</strain>
        <tissue evidence="2">Whole animal</tissue>
    </source>
</reference>
<gene>
    <name evidence="2" type="ORF">DPMN_032740</name>
</gene>
<reference evidence="2" key="1">
    <citation type="journal article" date="2019" name="bioRxiv">
        <title>The Genome of the Zebra Mussel, Dreissena polymorpha: A Resource for Invasive Species Research.</title>
        <authorList>
            <person name="McCartney M.A."/>
            <person name="Auch B."/>
            <person name="Kono T."/>
            <person name="Mallez S."/>
            <person name="Zhang Y."/>
            <person name="Obille A."/>
            <person name="Becker A."/>
            <person name="Abrahante J.E."/>
            <person name="Garbe J."/>
            <person name="Badalamenti J.P."/>
            <person name="Herman A."/>
            <person name="Mangelson H."/>
            <person name="Liachko I."/>
            <person name="Sullivan S."/>
            <person name="Sone E.D."/>
            <person name="Koren S."/>
            <person name="Silverstein K.A.T."/>
            <person name="Beckman K.B."/>
            <person name="Gohl D.M."/>
        </authorList>
    </citation>
    <scope>NUCLEOTIDE SEQUENCE</scope>
    <source>
        <strain evidence="2">Duluth1</strain>
        <tissue evidence="2">Whole animal</tissue>
    </source>
</reference>
<dbReference type="AlphaFoldDB" id="A0A9D4M4R7"/>
<feature type="non-terminal residue" evidence="2">
    <location>
        <position position="97"/>
    </location>
</feature>
<keyword evidence="3" id="KW-1185">Reference proteome</keyword>
<evidence type="ECO:0000313" key="3">
    <source>
        <dbReference type="Proteomes" id="UP000828390"/>
    </source>
</evidence>
<feature type="region of interest" description="Disordered" evidence="1">
    <location>
        <begin position="13"/>
        <end position="73"/>
    </location>
</feature>
<name>A0A9D4M4R7_DREPO</name>
<evidence type="ECO:0000256" key="1">
    <source>
        <dbReference type="SAM" id="MobiDB-lite"/>
    </source>
</evidence>
<evidence type="ECO:0000313" key="2">
    <source>
        <dbReference type="EMBL" id="KAH3869571.1"/>
    </source>
</evidence>
<protein>
    <submittedName>
        <fullName evidence="2">Uncharacterized protein</fullName>
    </submittedName>
</protein>